<organism evidence="2">
    <name type="scientific">Culex pipiens</name>
    <name type="common">House mosquito</name>
    <dbReference type="NCBI Taxonomy" id="7175"/>
    <lineage>
        <taxon>Eukaryota</taxon>
        <taxon>Metazoa</taxon>
        <taxon>Ecdysozoa</taxon>
        <taxon>Arthropoda</taxon>
        <taxon>Hexapoda</taxon>
        <taxon>Insecta</taxon>
        <taxon>Pterygota</taxon>
        <taxon>Neoptera</taxon>
        <taxon>Endopterygota</taxon>
        <taxon>Diptera</taxon>
        <taxon>Nematocera</taxon>
        <taxon>Culicoidea</taxon>
        <taxon>Culicidae</taxon>
        <taxon>Culicinae</taxon>
        <taxon>Culicini</taxon>
        <taxon>Culex</taxon>
        <taxon>Culex</taxon>
    </lineage>
</organism>
<dbReference type="EMBL" id="HBUE01089416">
    <property type="protein sequence ID" value="CAG6480863.1"/>
    <property type="molecule type" value="Transcribed_RNA"/>
</dbReference>
<dbReference type="EMBL" id="HBUE01089421">
    <property type="protein sequence ID" value="CAG6480870.1"/>
    <property type="molecule type" value="Transcribed_RNA"/>
</dbReference>
<sequence length="107" mass="11673">MPPAHSSRSRPPCWPESQQRPAISMTSSSAAQPKKSTIATSKPFCNVFKTTASQFVSRSARLGRLRSATWGTSSTAAGCDQTLRRSRPLSTCRLLLTCLVFDPSWAQ</sequence>
<evidence type="ECO:0000256" key="1">
    <source>
        <dbReference type="SAM" id="MobiDB-lite"/>
    </source>
</evidence>
<evidence type="ECO:0000313" key="2">
    <source>
        <dbReference type="EMBL" id="CAG6480863.1"/>
    </source>
</evidence>
<feature type="compositionally biased region" description="Polar residues" evidence="1">
    <location>
        <begin position="16"/>
        <end position="36"/>
    </location>
</feature>
<feature type="region of interest" description="Disordered" evidence="1">
    <location>
        <begin position="1"/>
        <end position="36"/>
    </location>
</feature>
<proteinExistence type="predicted"/>
<name>A0A8D8BS92_CULPI</name>
<dbReference type="EMBL" id="HBUE01130062">
    <property type="protein sequence ID" value="CAG6495944.1"/>
    <property type="molecule type" value="Transcribed_RNA"/>
</dbReference>
<accession>A0A8D8BS92</accession>
<protein>
    <submittedName>
        <fullName evidence="2">(northern house mosquito) hypothetical protein</fullName>
    </submittedName>
</protein>
<reference evidence="2" key="1">
    <citation type="submission" date="2021-05" db="EMBL/GenBank/DDBJ databases">
        <authorList>
            <person name="Alioto T."/>
            <person name="Alioto T."/>
            <person name="Gomez Garrido J."/>
        </authorList>
    </citation>
    <scope>NUCLEOTIDE SEQUENCE</scope>
</reference>
<dbReference type="AlphaFoldDB" id="A0A8D8BS92"/>